<dbReference type="Proteomes" id="UP000308886">
    <property type="component" value="Unassembled WGS sequence"/>
</dbReference>
<evidence type="ECO:0000313" key="2">
    <source>
        <dbReference type="Proteomes" id="UP000308886"/>
    </source>
</evidence>
<accession>A0AC61QMN4</accession>
<proteinExistence type="predicted"/>
<dbReference type="EMBL" id="SRZC01000024">
    <property type="protein sequence ID" value="TGX80581.1"/>
    <property type="molecule type" value="Genomic_DNA"/>
</dbReference>
<name>A0AC61QMN4_9BACT</name>
<reference evidence="1" key="1">
    <citation type="submission" date="2019-04" db="EMBL/GenBank/DDBJ databases">
        <title>Microbes associate with the intestines of laboratory mice.</title>
        <authorList>
            <person name="Navarre W."/>
            <person name="Wong E."/>
            <person name="Huang K."/>
            <person name="Tropini C."/>
            <person name="Ng K."/>
            <person name="Yu B."/>
        </authorList>
    </citation>
    <scope>NUCLEOTIDE SEQUENCE</scope>
    <source>
        <strain evidence="1">NM73_A23</strain>
    </source>
</reference>
<protein>
    <submittedName>
        <fullName evidence="1">1,4-beta-xylanase</fullName>
    </submittedName>
</protein>
<organism evidence="1 2">
    <name type="scientific">Palleniella muris</name>
    <dbReference type="NCBI Taxonomy" id="3038145"/>
    <lineage>
        <taxon>Bacteria</taxon>
        <taxon>Pseudomonadati</taxon>
        <taxon>Bacteroidota</taxon>
        <taxon>Bacteroidia</taxon>
        <taxon>Bacteroidales</taxon>
        <taxon>Prevotellaceae</taxon>
        <taxon>Palleniella</taxon>
    </lineage>
</organism>
<comment type="caution">
    <text evidence="1">The sequence shown here is derived from an EMBL/GenBank/DDBJ whole genome shotgun (WGS) entry which is preliminary data.</text>
</comment>
<evidence type="ECO:0000313" key="1">
    <source>
        <dbReference type="EMBL" id="TGX80581.1"/>
    </source>
</evidence>
<sequence>MKKLSLLILAGLAQLSFAQDMQLRKLIPNKNILIGATVNQWVVANDLGKPHYSKKASYKLVGERKHIDIECAIVPKEFNCLTAENCMKTEVISPEKGKFDFVLADQFMEYAEKYGMAVIGHAPMWHTQLAKWMCRDKDGNLVSKEELKKNIHDYIFTVYGRYRGRVKGWDVVNEAIEDDGSYRNNDFYKILGEEWIDWSFKCAMEADPNVELYYNDFSMAAPGRRATVVNLIKRLKSKGLRIDAVGMQTHIGMDFPKFKEYEKSMQAFIAAGVDIHLTETDISILPNPYTGADVATRFQYTPDKDPYKDGVPEKALKAWQKRYKDLFALVNKYSDHVKRVTFWGVTDATSWKNDFPIHGRTDYPLPFGRDGKFKL</sequence>
<keyword evidence="2" id="KW-1185">Reference proteome</keyword>
<gene>
    <name evidence="1" type="ORF">E5358_12475</name>
</gene>